<name>A0A0F9S3X5_9ZZZZ</name>
<accession>A0A0F9S3X5</accession>
<comment type="caution">
    <text evidence="1">The sequence shown here is derived from an EMBL/GenBank/DDBJ whole genome shotgun (WGS) entry which is preliminary data.</text>
</comment>
<sequence>MGFWDSVKKSLGFEEAERYGERLLEEAVRETKDITTELVRQELTIAEETKRVQDQLDDLRGVNKSEIKIPAAQTPMVIVMPGQPTGAPLDSWGWANKYLQVQRQVAQARAVEQPPGPVEELTIEKVALPAAGIGLAWWLLKGF</sequence>
<dbReference type="AlphaFoldDB" id="A0A0F9S3X5"/>
<reference evidence="1" key="1">
    <citation type="journal article" date="2015" name="Nature">
        <title>Complex archaea that bridge the gap between prokaryotes and eukaryotes.</title>
        <authorList>
            <person name="Spang A."/>
            <person name="Saw J.H."/>
            <person name="Jorgensen S.L."/>
            <person name="Zaremba-Niedzwiedzka K."/>
            <person name="Martijn J."/>
            <person name="Lind A.E."/>
            <person name="van Eijk R."/>
            <person name="Schleper C."/>
            <person name="Guy L."/>
            <person name="Ettema T.J."/>
        </authorList>
    </citation>
    <scope>NUCLEOTIDE SEQUENCE</scope>
</reference>
<gene>
    <name evidence="1" type="ORF">LCGC14_0898770</name>
</gene>
<dbReference type="EMBL" id="LAZR01002913">
    <property type="protein sequence ID" value="KKN24053.1"/>
    <property type="molecule type" value="Genomic_DNA"/>
</dbReference>
<proteinExistence type="predicted"/>
<protein>
    <submittedName>
        <fullName evidence="1">Uncharacterized protein</fullName>
    </submittedName>
</protein>
<organism evidence="1">
    <name type="scientific">marine sediment metagenome</name>
    <dbReference type="NCBI Taxonomy" id="412755"/>
    <lineage>
        <taxon>unclassified sequences</taxon>
        <taxon>metagenomes</taxon>
        <taxon>ecological metagenomes</taxon>
    </lineage>
</organism>
<evidence type="ECO:0000313" key="1">
    <source>
        <dbReference type="EMBL" id="KKN24053.1"/>
    </source>
</evidence>